<dbReference type="Pfam" id="PF00990">
    <property type="entry name" value="GGDEF"/>
    <property type="match status" value="1"/>
</dbReference>
<dbReference type="PANTHER" id="PTHR44757">
    <property type="entry name" value="DIGUANYLATE CYCLASE DGCP"/>
    <property type="match status" value="1"/>
</dbReference>
<dbReference type="InterPro" id="IPR001633">
    <property type="entry name" value="EAL_dom"/>
</dbReference>
<dbReference type="InterPro" id="IPR035965">
    <property type="entry name" value="PAS-like_dom_sf"/>
</dbReference>
<dbReference type="SUPFAM" id="SSF55073">
    <property type="entry name" value="Nucleotide cyclase"/>
    <property type="match status" value="1"/>
</dbReference>
<dbReference type="InterPro" id="IPR013767">
    <property type="entry name" value="PAS_fold"/>
</dbReference>
<feature type="domain" description="PAC" evidence="2">
    <location>
        <begin position="454"/>
        <end position="506"/>
    </location>
</feature>
<gene>
    <name evidence="5" type="ORF">NM961_17130</name>
</gene>
<evidence type="ECO:0000259" key="1">
    <source>
        <dbReference type="PROSITE" id="PS50112"/>
    </source>
</evidence>
<dbReference type="Gene3D" id="3.20.20.450">
    <property type="entry name" value="EAL domain"/>
    <property type="match status" value="1"/>
</dbReference>
<dbReference type="SUPFAM" id="SSF141868">
    <property type="entry name" value="EAL domain-like"/>
    <property type="match status" value="1"/>
</dbReference>
<dbReference type="PROSITE" id="PS50887">
    <property type="entry name" value="GGDEF"/>
    <property type="match status" value="1"/>
</dbReference>
<dbReference type="InterPro" id="IPR043128">
    <property type="entry name" value="Rev_trsase/Diguanyl_cyclase"/>
</dbReference>
<organism evidence="5 6">
    <name type="scientific">Tahibacter harae</name>
    <dbReference type="NCBI Taxonomy" id="2963937"/>
    <lineage>
        <taxon>Bacteria</taxon>
        <taxon>Pseudomonadati</taxon>
        <taxon>Pseudomonadota</taxon>
        <taxon>Gammaproteobacteria</taxon>
        <taxon>Lysobacterales</taxon>
        <taxon>Rhodanobacteraceae</taxon>
        <taxon>Tahibacter</taxon>
    </lineage>
</organism>
<dbReference type="InterPro" id="IPR000014">
    <property type="entry name" value="PAS"/>
</dbReference>
<dbReference type="Gene3D" id="3.30.70.270">
    <property type="match status" value="1"/>
</dbReference>
<proteinExistence type="predicted"/>
<name>A0ABT1QVZ0_9GAMM</name>
<dbReference type="RefSeq" id="WP_255915633.1">
    <property type="nucleotide sequence ID" value="NZ_JANFQO010000017.1"/>
</dbReference>
<feature type="domain" description="PAS" evidence="1">
    <location>
        <begin position="380"/>
        <end position="421"/>
    </location>
</feature>
<evidence type="ECO:0000313" key="5">
    <source>
        <dbReference type="EMBL" id="MCQ4166445.1"/>
    </source>
</evidence>
<dbReference type="Proteomes" id="UP001165498">
    <property type="component" value="Unassembled WGS sequence"/>
</dbReference>
<dbReference type="SMART" id="SM00052">
    <property type="entry name" value="EAL"/>
    <property type="match status" value="1"/>
</dbReference>
<feature type="domain" description="EAL" evidence="3">
    <location>
        <begin position="805"/>
        <end position="1061"/>
    </location>
</feature>
<accession>A0ABT1QVZ0</accession>
<dbReference type="SMART" id="SM00091">
    <property type="entry name" value="PAS"/>
    <property type="match status" value="5"/>
</dbReference>
<evidence type="ECO:0000313" key="6">
    <source>
        <dbReference type="Proteomes" id="UP001165498"/>
    </source>
</evidence>
<dbReference type="InterPro" id="IPR000160">
    <property type="entry name" value="GGDEF_dom"/>
</dbReference>
<evidence type="ECO:0000259" key="2">
    <source>
        <dbReference type="PROSITE" id="PS50113"/>
    </source>
</evidence>
<dbReference type="PROSITE" id="PS50883">
    <property type="entry name" value="EAL"/>
    <property type="match status" value="1"/>
</dbReference>
<evidence type="ECO:0000259" key="4">
    <source>
        <dbReference type="PROSITE" id="PS50887"/>
    </source>
</evidence>
<dbReference type="CDD" id="cd01949">
    <property type="entry name" value="GGDEF"/>
    <property type="match status" value="1"/>
</dbReference>
<dbReference type="CDD" id="cd00130">
    <property type="entry name" value="PAS"/>
    <property type="match status" value="5"/>
</dbReference>
<dbReference type="InterPro" id="IPR029787">
    <property type="entry name" value="Nucleotide_cyclase"/>
</dbReference>
<feature type="domain" description="PAC" evidence="2">
    <location>
        <begin position="203"/>
        <end position="255"/>
    </location>
</feature>
<dbReference type="InterPro" id="IPR052155">
    <property type="entry name" value="Biofilm_reg_signaling"/>
</dbReference>
<feature type="domain" description="PAC" evidence="2">
    <location>
        <begin position="329"/>
        <end position="379"/>
    </location>
</feature>
<keyword evidence="6" id="KW-1185">Reference proteome</keyword>
<dbReference type="Pfam" id="PF13426">
    <property type="entry name" value="PAS_9"/>
    <property type="match status" value="2"/>
</dbReference>
<dbReference type="Pfam" id="PF00989">
    <property type="entry name" value="PAS"/>
    <property type="match status" value="3"/>
</dbReference>
<dbReference type="InterPro" id="IPR001610">
    <property type="entry name" value="PAC"/>
</dbReference>
<evidence type="ECO:0000259" key="3">
    <source>
        <dbReference type="PROSITE" id="PS50883"/>
    </source>
</evidence>
<dbReference type="SMART" id="SM00086">
    <property type="entry name" value="PAC"/>
    <property type="match status" value="4"/>
</dbReference>
<dbReference type="InterPro" id="IPR035919">
    <property type="entry name" value="EAL_sf"/>
</dbReference>
<dbReference type="Gene3D" id="3.30.450.20">
    <property type="entry name" value="PAS domain"/>
    <property type="match status" value="5"/>
</dbReference>
<dbReference type="SMART" id="SM00267">
    <property type="entry name" value="GGDEF"/>
    <property type="match status" value="1"/>
</dbReference>
<reference evidence="5" key="1">
    <citation type="submission" date="2022-07" db="EMBL/GenBank/DDBJ databases">
        <title>Tahibacter sp., a new gammaproteobacterium isolated from the silt sample collected at pig farm.</title>
        <authorList>
            <person name="Chen H."/>
        </authorList>
    </citation>
    <scope>NUCLEOTIDE SEQUENCE</scope>
    <source>
        <strain evidence="5">P2K</strain>
    </source>
</reference>
<dbReference type="SUPFAM" id="SSF55785">
    <property type="entry name" value="PYP-like sensor domain (PAS domain)"/>
    <property type="match status" value="5"/>
</dbReference>
<dbReference type="NCBIfam" id="TIGR00254">
    <property type="entry name" value="GGDEF"/>
    <property type="match status" value="1"/>
</dbReference>
<dbReference type="PANTHER" id="PTHR44757:SF2">
    <property type="entry name" value="BIOFILM ARCHITECTURE MAINTENANCE PROTEIN MBAA"/>
    <property type="match status" value="1"/>
</dbReference>
<feature type="domain" description="GGDEF" evidence="4">
    <location>
        <begin position="663"/>
        <end position="796"/>
    </location>
</feature>
<feature type="domain" description="PAC" evidence="2">
    <location>
        <begin position="580"/>
        <end position="630"/>
    </location>
</feature>
<dbReference type="EMBL" id="JANFQO010000017">
    <property type="protein sequence ID" value="MCQ4166445.1"/>
    <property type="molecule type" value="Genomic_DNA"/>
</dbReference>
<dbReference type="PROSITE" id="PS50113">
    <property type="entry name" value="PAC"/>
    <property type="match status" value="4"/>
</dbReference>
<feature type="domain" description="PAS" evidence="1">
    <location>
        <begin position="527"/>
        <end position="550"/>
    </location>
</feature>
<dbReference type="Pfam" id="PF00563">
    <property type="entry name" value="EAL"/>
    <property type="match status" value="1"/>
</dbReference>
<dbReference type="InterPro" id="IPR000700">
    <property type="entry name" value="PAS-assoc_C"/>
</dbReference>
<sequence>MEHGETHIAAAFRYSPSLVMLLAAGDGVIVDVNAAVEQTLDFRRDELIGRRPLDLGLWRHPDARGLLWAELRSAGRLAEQQIEFVARDGRVLQIALNAEILDLAGQPHILCIGRQVQADGAVVAPDLDLTSFRSLFLAAAEGIYRSLPEGSLIDANPALARIFGYDSVDQMLREFPRPSRQVYADAGACAALYAELERDGLVENRRSQVRRRDGSLIWINENLRLARAGDGRVLFCEGSVVDITRQEAAERALRQSEELYRILVDNCRDGVFLIQRGKVVFTNGAMADMLGYAVQELIGCEYMDLVAPESRAAQLERRISRESGSREVQGYEIAMLRKDGSRRLVQVRADPVVYDGDIASTGTARDITEERAQQQALAEAERKFRELFRRSVVGLFQAHPDGRVLEVNAALARLLGYASRDELLQKMAHIDDIDVAPDRRRHVLELIARNGHVADEEVRIRRNDGRMIWVALNVHAVRDAQGRVLSLEGAVQDITARRDAERALLSSEERYRTLVEHAQIGVYVMRDGRYIYVNQRFAALTGYDERELIGMHWNELASEAGRRIVEARTAARARGEVLPADYETLLRRKDGRELRISVSAGPIRLDDGDYFSGTVRDVTERHRFENELEHNATHDALTGLPNRVLFERHMTARLEQAKADGSCAYAMLFLDLDGFKLVNDSLGHATGDRLLIEIAARLRRAVPQGSVLARYGGDEFTVLPPGQWSVEAAEGLAQELLRVLAEPFVLDGHRIYSGASLGIVIGRPGYETPEQVLRDADTAMYRAKARGKSAYMVFDEAMHQAARARLRLETDLREAVERREFRVHYQPLVDLRSGAVVGCEALLRWQHPQRGLLQPPQFLEVAEETGLIVPIDWWVLEHTCAQLLHWQQRYPAFRTLRANVNVDDRQFAERSIAAGIGEVLQRTGLAAGSLAIEVTETVFRAGRMQAEAILREVKQLGVSLVVDDFGTGYSSLDSFASSPFDALKIDRSFVRDMESNRRHRAIVRTISGFAEDLGLSLTAEGVETPAQAELLMAMGCSTAQGFLYAPALPAEEMEQVLAAGSVLRRRA</sequence>
<dbReference type="NCBIfam" id="TIGR00229">
    <property type="entry name" value="sensory_box"/>
    <property type="match status" value="5"/>
</dbReference>
<comment type="caution">
    <text evidence="5">The sequence shown here is derived from an EMBL/GenBank/DDBJ whole genome shotgun (WGS) entry which is preliminary data.</text>
</comment>
<protein>
    <submittedName>
        <fullName evidence="5">PAS domain S-box protein</fullName>
    </submittedName>
</protein>
<feature type="domain" description="PAS" evidence="1">
    <location>
        <begin position="277"/>
        <end position="311"/>
    </location>
</feature>
<dbReference type="CDD" id="cd01948">
    <property type="entry name" value="EAL"/>
    <property type="match status" value="1"/>
</dbReference>
<dbReference type="PROSITE" id="PS50112">
    <property type="entry name" value="PAS"/>
    <property type="match status" value="3"/>
</dbReference>